<proteinExistence type="inferred from homology"/>
<protein>
    <recommendedName>
        <fullName evidence="11">Monocyte to macrophage differentiation factor 2</fullName>
    </recommendedName>
</protein>
<dbReference type="EMBL" id="JARPUR010000006">
    <property type="protein sequence ID" value="KAK4874623.1"/>
    <property type="molecule type" value="Genomic_DNA"/>
</dbReference>
<dbReference type="NCBIfam" id="TIGR01065">
    <property type="entry name" value="hlyIII"/>
    <property type="match status" value="1"/>
</dbReference>
<dbReference type="GO" id="GO:0140911">
    <property type="term" value="F:pore-forming activity"/>
    <property type="evidence" value="ECO:0007669"/>
    <property type="project" value="InterPro"/>
</dbReference>
<reference evidence="10" key="1">
    <citation type="submission" date="2023-01" db="EMBL/GenBank/DDBJ databases">
        <title>Key to firefly adult light organ development and bioluminescence: homeobox transcription factors regulate luciferase expression and transportation to peroxisome.</title>
        <authorList>
            <person name="Fu X."/>
        </authorList>
    </citation>
    <scope>NUCLEOTIDE SEQUENCE [LARGE SCALE GENOMIC DNA]</scope>
</reference>
<evidence type="ECO:0000256" key="6">
    <source>
        <dbReference type="ARBA" id="ARBA00023136"/>
    </source>
</evidence>
<keyword evidence="3" id="KW-1003">Cell membrane</keyword>
<keyword evidence="5 8" id="KW-1133">Transmembrane helix</keyword>
<organism evidence="9 10">
    <name type="scientific">Aquatica leii</name>
    <dbReference type="NCBI Taxonomy" id="1421715"/>
    <lineage>
        <taxon>Eukaryota</taxon>
        <taxon>Metazoa</taxon>
        <taxon>Ecdysozoa</taxon>
        <taxon>Arthropoda</taxon>
        <taxon>Hexapoda</taxon>
        <taxon>Insecta</taxon>
        <taxon>Pterygota</taxon>
        <taxon>Neoptera</taxon>
        <taxon>Endopterygota</taxon>
        <taxon>Coleoptera</taxon>
        <taxon>Polyphaga</taxon>
        <taxon>Elateriformia</taxon>
        <taxon>Elateroidea</taxon>
        <taxon>Lampyridae</taxon>
        <taxon>Luciolinae</taxon>
        <taxon>Aquatica</taxon>
    </lineage>
</organism>
<keyword evidence="10" id="KW-1185">Reference proteome</keyword>
<keyword evidence="7" id="KW-0479">Metal-binding</keyword>
<keyword evidence="4 8" id="KW-0812">Transmembrane</keyword>
<dbReference type="PANTHER" id="PTHR20855">
    <property type="entry name" value="ADIPOR/PROGESTIN RECEPTOR-RELATED"/>
    <property type="match status" value="1"/>
</dbReference>
<dbReference type="GO" id="GO:0005886">
    <property type="term" value="C:plasma membrane"/>
    <property type="evidence" value="ECO:0007669"/>
    <property type="project" value="UniProtKB-SubCell"/>
</dbReference>
<dbReference type="AlphaFoldDB" id="A0AAN7QDL0"/>
<accession>A0AAN7QDL0</accession>
<evidence type="ECO:0000313" key="9">
    <source>
        <dbReference type="EMBL" id="KAK4874623.1"/>
    </source>
</evidence>
<evidence type="ECO:0000256" key="5">
    <source>
        <dbReference type="ARBA" id="ARBA00022989"/>
    </source>
</evidence>
<name>A0AAN7QDL0_9COLE</name>
<evidence type="ECO:0000256" key="7">
    <source>
        <dbReference type="PIRSR" id="PIRSR604254-1"/>
    </source>
</evidence>
<evidence type="ECO:0008006" key="11">
    <source>
        <dbReference type="Google" id="ProtNLM"/>
    </source>
</evidence>
<gene>
    <name evidence="9" type="ORF">RN001_013983</name>
</gene>
<feature type="binding site" evidence="7">
    <location>
        <position position="107"/>
    </location>
    <ligand>
        <name>Zn(2+)</name>
        <dbReference type="ChEBI" id="CHEBI:29105"/>
    </ligand>
</feature>
<dbReference type="Pfam" id="PF03006">
    <property type="entry name" value="HlyIII"/>
    <property type="match status" value="1"/>
</dbReference>
<evidence type="ECO:0000256" key="4">
    <source>
        <dbReference type="ARBA" id="ARBA00022692"/>
    </source>
</evidence>
<feature type="transmembrane region" description="Helical" evidence="8">
    <location>
        <begin position="128"/>
        <end position="144"/>
    </location>
</feature>
<comment type="subcellular location">
    <subcellularLocation>
        <location evidence="1">Cell membrane</location>
        <topology evidence="1">Multi-pass membrane protein</topology>
    </subcellularLocation>
</comment>
<dbReference type="InterPro" id="IPR005744">
    <property type="entry name" value="Hy-lIII"/>
</dbReference>
<evidence type="ECO:0000256" key="3">
    <source>
        <dbReference type="ARBA" id="ARBA00022475"/>
    </source>
</evidence>
<evidence type="ECO:0000256" key="2">
    <source>
        <dbReference type="ARBA" id="ARBA00007018"/>
    </source>
</evidence>
<evidence type="ECO:0000256" key="1">
    <source>
        <dbReference type="ARBA" id="ARBA00004651"/>
    </source>
</evidence>
<feature type="binding site" evidence="7">
    <location>
        <position position="236"/>
    </location>
    <ligand>
        <name>Zn(2+)</name>
        <dbReference type="ChEBI" id="CHEBI:29105"/>
    </ligand>
</feature>
<dbReference type="InterPro" id="IPR004254">
    <property type="entry name" value="AdipoR/HlyIII-related"/>
</dbReference>
<comment type="caution">
    <text evidence="9">The sequence shown here is derived from an EMBL/GenBank/DDBJ whole genome shotgun (WGS) entry which is preliminary data.</text>
</comment>
<dbReference type="Proteomes" id="UP001353858">
    <property type="component" value="Unassembled WGS sequence"/>
</dbReference>
<feature type="transmembrane region" description="Helical" evidence="8">
    <location>
        <begin position="55"/>
        <end position="74"/>
    </location>
</feature>
<dbReference type="PANTHER" id="PTHR20855:SF3">
    <property type="entry name" value="LD03007P"/>
    <property type="match status" value="1"/>
</dbReference>
<dbReference type="GO" id="GO:0046872">
    <property type="term" value="F:metal ion binding"/>
    <property type="evidence" value="ECO:0007669"/>
    <property type="project" value="UniProtKB-KW"/>
</dbReference>
<evidence type="ECO:0000256" key="8">
    <source>
        <dbReference type="SAM" id="Phobius"/>
    </source>
</evidence>
<feature type="binding site" evidence="7">
    <location>
        <position position="232"/>
    </location>
    <ligand>
        <name>Zn(2+)</name>
        <dbReference type="ChEBI" id="CHEBI:29105"/>
    </ligand>
</feature>
<comment type="similarity">
    <text evidence="2">Belongs to the ADIPOR family.</text>
</comment>
<feature type="transmembrane region" description="Helical" evidence="8">
    <location>
        <begin position="86"/>
        <end position="107"/>
    </location>
</feature>
<evidence type="ECO:0000313" key="10">
    <source>
        <dbReference type="Proteomes" id="UP001353858"/>
    </source>
</evidence>
<keyword evidence="7" id="KW-0862">Zinc</keyword>
<feature type="transmembrane region" description="Helical" evidence="8">
    <location>
        <begin position="233"/>
        <end position="255"/>
    </location>
</feature>
<feature type="transmembrane region" description="Helical" evidence="8">
    <location>
        <begin position="156"/>
        <end position="173"/>
    </location>
</feature>
<sequence length="269" mass="31044">MRKVYWSMQNNYIATTRLYQDLLQGVIPWQQLRRVNWMNQRATSKEAYRPTEAEHIANVITHGVWIVPSVLATLELLARSHNGAQFLSALVYGATLIFLFSVSTGFHCVFYRNKHGPWKDVLHRCDRAMIYIFIAGSYFPWLTLQSLPSNCWASSMKWLVWLLAALGIIYQQVFHEKYKMLETICYVFMSTFPFPFITQHDFPGKTELKIGGMVYALGVIFFKMDGSIPCAHAIWHLFVVMAAAVHYFAVLNYLYPELPIPQPSLSITS</sequence>
<keyword evidence="6 8" id="KW-0472">Membrane</keyword>